<evidence type="ECO:0000313" key="3">
    <source>
        <dbReference type="Proteomes" id="UP000009131"/>
    </source>
</evidence>
<feature type="compositionally biased region" description="Polar residues" evidence="1">
    <location>
        <begin position="82"/>
        <end position="94"/>
    </location>
</feature>
<feature type="compositionally biased region" description="Acidic residues" evidence="1">
    <location>
        <begin position="58"/>
        <end position="72"/>
    </location>
</feature>
<dbReference type="RefSeq" id="XP_014567421.1">
    <property type="nucleotide sequence ID" value="XM_014711935.1"/>
</dbReference>
<feature type="compositionally biased region" description="Basic and acidic residues" evidence="1">
    <location>
        <begin position="125"/>
        <end position="136"/>
    </location>
</feature>
<evidence type="ECO:0000313" key="2">
    <source>
        <dbReference type="EMBL" id="GAA96535.1"/>
    </source>
</evidence>
<gene>
    <name evidence="2" type="primary">Mo03203</name>
    <name evidence="2" type="ORF">E5Q_03203</name>
</gene>
<accession>G7E125</accession>
<keyword evidence="3" id="KW-1185">Reference proteome</keyword>
<comment type="caution">
    <text evidence="2">The sequence shown here is derived from an EMBL/GenBank/DDBJ whole genome shotgun (WGS) entry which is preliminary data.</text>
</comment>
<dbReference type="AlphaFoldDB" id="G7E125"/>
<evidence type="ECO:0000256" key="1">
    <source>
        <dbReference type="SAM" id="MobiDB-lite"/>
    </source>
</evidence>
<proteinExistence type="predicted"/>
<dbReference type="HOGENOM" id="CLU_1644130_0_0_1"/>
<organism evidence="2 3">
    <name type="scientific">Mixia osmundae (strain CBS 9802 / IAM 14324 / JCM 22182 / KY 12970)</name>
    <dbReference type="NCBI Taxonomy" id="764103"/>
    <lineage>
        <taxon>Eukaryota</taxon>
        <taxon>Fungi</taxon>
        <taxon>Dikarya</taxon>
        <taxon>Basidiomycota</taxon>
        <taxon>Pucciniomycotina</taxon>
        <taxon>Mixiomycetes</taxon>
        <taxon>Mixiales</taxon>
        <taxon>Mixiaceae</taxon>
        <taxon>Mixia</taxon>
    </lineage>
</organism>
<sequence length="161" mass="17993">MASSGGSVTEEEDDDGAQLDSETQHDTPLATNSQSASTRIKTESPDVPSVNPVRQKLEEEDSATEDEAEEEPQPVKLEESQRSPSQPTARNSQPLLRPESQIVKSLLPGGQAGQSPTQFRKRERAKQEPDWDKLDDPNDTPAIRRRKTLECIRWKRNQFAS</sequence>
<feature type="region of interest" description="Disordered" evidence="1">
    <location>
        <begin position="1"/>
        <end position="146"/>
    </location>
</feature>
<dbReference type="InParanoid" id="G7E125"/>
<dbReference type="Proteomes" id="UP000009131">
    <property type="component" value="Unassembled WGS sequence"/>
</dbReference>
<protein>
    <submittedName>
        <fullName evidence="2">Uncharacterized protein</fullName>
    </submittedName>
</protein>
<feature type="compositionally biased region" description="Polar residues" evidence="1">
    <location>
        <begin position="29"/>
        <end position="39"/>
    </location>
</feature>
<reference evidence="2 3" key="1">
    <citation type="journal article" date="2011" name="J. Gen. Appl. Microbiol.">
        <title>Draft genome sequencing of the enigmatic basidiomycete Mixia osmundae.</title>
        <authorList>
            <person name="Nishida H."/>
            <person name="Nagatsuka Y."/>
            <person name="Sugiyama J."/>
        </authorList>
    </citation>
    <scope>NUCLEOTIDE SEQUENCE [LARGE SCALE GENOMIC DNA]</scope>
    <source>
        <strain evidence="3">CBS 9802 / IAM 14324 / JCM 22182 / KY 12970</strain>
    </source>
</reference>
<dbReference type="EMBL" id="BABT02000102">
    <property type="protein sequence ID" value="GAA96535.1"/>
    <property type="molecule type" value="Genomic_DNA"/>
</dbReference>
<reference evidence="2 3" key="2">
    <citation type="journal article" date="2012" name="Open Biol.">
        <title>Characteristics of nucleosomes and linker DNA regions on the genome of the basidiomycete Mixia osmundae revealed by mono- and dinucleosome mapping.</title>
        <authorList>
            <person name="Nishida H."/>
            <person name="Kondo S."/>
            <person name="Matsumoto T."/>
            <person name="Suzuki Y."/>
            <person name="Yoshikawa H."/>
            <person name="Taylor T.D."/>
            <person name="Sugiyama J."/>
        </authorList>
    </citation>
    <scope>NUCLEOTIDE SEQUENCE [LARGE SCALE GENOMIC DNA]</scope>
    <source>
        <strain evidence="3">CBS 9802 / IAM 14324 / JCM 22182 / KY 12970</strain>
    </source>
</reference>
<name>G7E125_MIXOS</name>